<feature type="signal peptide" evidence="3">
    <location>
        <begin position="1"/>
        <end position="25"/>
    </location>
</feature>
<evidence type="ECO:0000313" key="5">
    <source>
        <dbReference type="Proteomes" id="UP001153069"/>
    </source>
</evidence>
<sequence length="294" mass="32295">MKAPYLHVFLLSGLQLLLLAAPAEAFQLNQPLTLLVADVGGKTKKANVPTAKDSKRTHSSLWGASVSNGKDQDAPQPRRNLGRSLVPMSTAVIIGSFSVFEILESSREMVAKWHIQHWRSAHGITLLALIRLFRSIAILQTQAEEFGEQVEELNPVESTQDPVSRRRAVGFINRFKRIIVRGITSPITAIVACFMAAAASLVEIVEDMRPGAHHGAALLALSELYYQIRRLKKVTGKRHLFRFKVSLGVPIALAAAVFAGFELYEDIQPGGHHGLAILALAELVENINRSKVLF</sequence>
<dbReference type="AlphaFoldDB" id="A0A9N8F3R8"/>
<protein>
    <recommendedName>
        <fullName evidence="6">Transmembrane protein</fullName>
    </recommendedName>
</protein>
<dbReference type="OrthoDB" id="49291at2759"/>
<name>A0A9N8F3R8_9STRA</name>
<feature type="transmembrane region" description="Helical" evidence="2">
    <location>
        <begin position="183"/>
        <end position="205"/>
    </location>
</feature>
<feature type="transmembrane region" description="Helical" evidence="2">
    <location>
        <begin position="240"/>
        <end position="261"/>
    </location>
</feature>
<evidence type="ECO:0000256" key="3">
    <source>
        <dbReference type="SAM" id="SignalP"/>
    </source>
</evidence>
<evidence type="ECO:0000313" key="4">
    <source>
        <dbReference type="EMBL" id="CAB9530000.1"/>
    </source>
</evidence>
<accession>A0A9N8F3R8</accession>
<feature type="chain" id="PRO_5040363645" description="Transmembrane protein" evidence="3">
    <location>
        <begin position="26"/>
        <end position="294"/>
    </location>
</feature>
<feature type="region of interest" description="Disordered" evidence="1">
    <location>
        <begin position="45"/>
        <end position="82"/>
    </location>
</feature>
<proteinExistence type="predicted"/>
<keyword evidence="2" id="KW-0812">Transmembrane</keyword>
<keyword evidence="2" id="KW-1133">Transmembrane helix</keyword>
<keyword evidence="2" id="KW-0472">Membrane</keyword>
<dbReference type="Proteomes" id="UP001153069">
    <property type="component" value="Unassembled WGS sequence"/>
</dbReference>
<evidence type="ECO:0000256" key="1">
    <source>
        <dbReference type="SAM" id="MobiDB-lite"/>
    </source>
</evidence>
<evidence type="ECO:0000256" key="2">
    <source>
        <dbReference type="SAM" id="Phobius"/>
    </source>
</evidence>
<keyword evidence="5" id="KW-1185">Reference proteome</keyword>
<gene>
    <name evidence="4" type="ORF">SEMRO_2702_G335090.1</name>
</gene>
<dbReference type="EMBL" id="CAICTM010002700">
    <property type="protein sequence ID" value="CAB9530000.1"/>
    <property type="molecule type" value="Genomic_DNA"/>
</dbReference>
<feature type="compositionally biased region" description="Polar residues" evidence="1">
    <location>
        <begin position="59"/>
        <end position="69"/>
    </location>
</feature>
<reference evidence="4" key="1">
    <citation type="submission" date="2020-06" db="EMBL/GenBank/DDBJ databases">
        <authorList>
            <consortium name="Plant Systems Biology data submission"/>
        </authorList>
    </citation>
    <scope>NUCLEOTIDE SEQUENCE</scope>
    <source>
        <strain evidence="4">D6</strain>
    </source>
</reference>
<keyword evidence="3" id="KW-0732">Signal</keyword>
<evidence type="ECO:0008006" key="6">
    <source>
        <dbReference type="Google" id="ProtNLM"/>
    </source>
</evidence>
<organism evidence="4 5">
    <name type="scientific">Seminavis robusta</name>
    <dbReference type="NCBI Taxonomy" id="568900"/>
    <lineage>
        <taxon>Eukaryota</taxon>
        <taxon>Sar</taxon>
        <taxon>Stramenopiles</taxon>
        <taxon>Ochrophyta</taxon>
        <taxon>Bacillariophyta</taxon>
        <taxon>Bacillariophyceae</taxon>
        <taxon>Bacillariophycidae</taxon>
        <taxon>Naviculales</taxon>
        <taxon>Naviculaceae</taxon>
        <taxon>Seminavis</taxon>
    </lineage>
</organism>
<comment type="caution">
    <text evidence="4">The sequence shown here is derived from an EMBL/GenBank/DDBJ whole genome shotgun (WGS) entry which is preliminary data.</text>
</comment>